<dbReference type="Proteomes" id="UP001365542">
    <property type="component" value="Unassembled WGS sequence"/>
</dbReference>
<dbReference type="PANTHER" id="PTHR48104">
    <property type="entry name" value="METACASPASE-4"/>
    <property type="match status" value="1"/>
</dbReference>
<evidence type="ECO:0000256" key="1">
    <source>
        <dbReference type="ARBA" id="ARBA00009005"/>
    </source>
</evidence>
<sequence length="706" mass="79351">MGVDHYMSGTARPGISFHSLKGCVEDVNQTDEYLRTFLGIPENNIYQLTATPPVDGSDEPKEQRSKWPTYENIIGIFHQVTTRAQPGDLVYIHYSGHGTRVRTIFDDLKADFGIENDEALVPTDICRGGRYIRDVEIAYLLRQMKDKNLIVTVVFDCCHAGGATRNHNISSFRSNGKYDENRLDSDVSILSQKELLAVCNKSLQDTKRAVKVLDHWLLETSGYTFLAACRLHESAAESLFHGKVQGVLTYFLIETLKENPGPVRHHQLWDLVATKVRKHNRQQNVVMGGDGDRSFFTADPVESCLETSTIIVTEVLETENKVQLGAGRAQGISEGMGIDIWPKSCFNIKASERLVLLEVTQVEDVKSQAKVVRWYKALKSELEAGCQARPHTMSLQRHINLVYEVGETDLPTAKENRKALDKLRTCIDAIKSVSVSDTDEAFQVSVKDGHYIVLDHKSRPLIHPAGPVPINLEGAAEKLLHRMVHYSRYYSILKLENEAMNAEWISLSLSKKPKTFPTSPRLAQDPELNFPKGGSYQAADEDWLLLKVRNDYDKPLNITILDLDSSWSIDQIYPANRGSLFETLEPNQTLHLSLQIDESEGPISPGIVDTIKVIATLESTSFRWLELPSLEELDSGIIIRGSNTQPRNALEALQMDMMVGEQRNSRKLIPIIGWDVAQVTIEAKPKPSATSEAEPTQYEWLIDREC</sequence>
<organism evidence="3 4">
    <name type="scientific">Orbilia ellipsospora</name>
    <dbReference type="NCBI Taxonomy" id="2528407"/>
    <lineage>
        <taxon>Eukaryota</taxon>
        <taxon>Fungi</taxon>
        <taxon>Dikarya</taxon>
        <taxon>Ascomycota</taxon>
        <taxon>Pezizomycotina</taxon>
        <taxon>Orbiliomycetes</taxon>
        <taxon>Orbiliales</taxon>
        <taxon>Orbiliaceae</taxon>
        <taxon>Orbilia</taxon>
    </lineage>
</organism>
<dbReference type="GO" id="GO:0004197">
    <property type="term" value="F:cysteine-type endopeptidase activity"/>
    <property type="evidence" value="ECO:0007669"/>
    <property type="project" value="InterPro"/>
</dbReference>
<dbReference type="InterPro" id="IPR050452">
    <property type="entry name" value="Metacaspase"/>
</dbReference>
<dbReference type="GO" id="GO:0006508">
    <property type="term" value="P:proteolysis"/>
    <property type="evidence" value="ECO:0007669"/>
    <property type="project" value="InterPro"/>
</dbReference>
<comment type="similarity">
    <text evidence="1">Belongs to the peptidase C14B family.</text>
</comment>
<dbReference type="EMBL" id="JAVHJO010000019">
    <property type="protein sequence ID" value="KAK6523195.1"/>
    <property type="molecule type" value="Genomic_DNA"/>
</dbReference>
<accession>A0AAV9WSK2</accession>
<evidence type="ECO:0000313" key="4">
    <source>
        <dbReference type="Proteomes" id="UP001365542"/>
    </source>
</evidence>
<keyword evidence="4" id="KW-1185">Reference proteome</keyword>
<dbReference type="AlphaFoldDB" id="A0AAV9WSK2"/>
<proteinExistence type="inferred from homology"/>
<evidence type="ECO:0000313" key="3">
    <source>
        <dbReference type="EMBL" id="KAK6523195.1"/>
    </source>
</evidence>
<gene>
    <name evidence="3" type="ORF">TWF694_006089</name>
</gene>
<comment type="caution">
    <text evidence="3">The sequence shown here is derived from an EMBL/GenBank/DDBJ whole genome shotgun (WGS) entry which is preliminary data.</text>
</comment>
<evidence type="ECO:0000259" key="2">
    <source>
        <dbReference type="Pfam" id="PF00656"/>
    </source>
</evidence>
<protein>
    <recommendedName>
        <fullName evidence="2">Peptidase C14 caspase domain-containing protein</fullName>
    </recommendedName>
</protein>
<reference evidence="3 4" key="1">
    <citation type="submission" date="2019-10" db="EMBL/GenBank/DDBJ databases">
        <authorList>
            <person name="Palmer J.M."/>
        </authorList>
    </citation>
    <scope>NUCLEOTIDE SEQUENCE [LARGE SCALE GENOMIC DNA]</scope>
    <source>
        <strain evidence="3 4">TWF694</strain>
    </source>
</reference>
<name>A0AAV9WSK2_9PEZI</name>
<dbReference type="PANTHER" id="PTHR48104:SF30">
    <property type="entry name" value="METACASPASE-1"/>
    <property type="match status" value="1"/>
</dbReference>
<dbReference type="Pfam" id="PF00656">
    <property type="entry name" value="Peptidase_C14"/>
    <property type="match status" value="1"/>
</dbReference>
<feature type="domain" description="Peptidase C14 caspase" evidence="2">
    <location>
        <begin position="19"/>
        <end position="279"/>
    </location>
</feature>
<dbReference type="Gene3D" id="3.40.50.1460">
    <property type="match status" value="1"/>
</dbReference>
<dbReference type="InterPro" id="IPR011600">
    <property type="entry name" value="Pept_C14_caspase"/>
</dbReference>
<dbReference type="GO" id="GO:0005737">
    <property type="term" value="C:cytoplasm"/>
    <property type="evidence" value="ECO:0007669"/>
    <property type="project" value="TreeGrafter"/>
</dbReference>